<keyword evidence="3" id="KW-1185">Reference proteome</keyword>
<gene>
    <name evidence="2" type="ORF">HF685_04790</name>
</gene>
<reference evidence="2 3" key="1">
    <citation type="submission" date="2020-04" db="EMBL/GenBank/DDBJ databases">
        <title>Genome sequence for Sphingorhabdus sp. strain M1.</title>
        <authorList>
            <person name="Park S.-J."/>
        </authorList>
    </citation>
    <scope>NUCLEOTIDE SEQUENCE [LARGE SCALE GENOMIC DNA]</scope>
    <source>
        <strain evidence="2 3">JK6</strain>
    </source>
</reference>
<evidence type="ECO:0000256" key="1">
    <source>
        <dbReference type="SAM" id="SignalP"/>
    </source>
</evidence>
<feature type="chain" id="PRO_5026050915" description="Secreted protein" evidence="1">
    <location>
        <begin position="20"/>
        <end position="217"/>
    </location>
</feature>
<dbReference type="PROSITE" id="PS51257">
    <property type="entry name" value="PROKAR_LIPOPROTEIN"/>
    <property type="match status" value="1"/>
</dbReference>
<dbReference type="Proteomes" id="UP000501600">
    <property type="component" value="Chromosome"/>
</dbReference>
<protein>
    <recommendedName>
        <fullName evidence="4">Secreted protein</fullName>
    </recommendedName>
</protein>
<dbReference type="RefSeq" id="WP_168818521.1">
    <property type="nucleotide sequence ID" value="NZ_CP051217.1"/>
</dbReference>
<proteinExistence type="predicted"/>
<keyword evidence="1" id="KW-0732">Signal</keyword>
<organism evidence="2 3">
    <name type="scientific">Parasphingorhabdus halotolerans</name>
    <dbReference type="NCBI Taxonomy" id="2725558"/>
    <lineage>
        <taxon>Bacteria</taxon>
        <taxon>Pseudomonadati</taxon>
        <taxon>Pseudomonadota</taxon>
        <taxon>Alphaproteobacteria</taxon>
        <taxon>Sphingomonadales</taxon>
        <taxon>Sphingomonadaceae</taxon>
        <taxon>Parasphingorhabdus</taxon>
    </lineage>
</organism>
<dbReference type="KEGG" id="phao:HF685_04790"/>
<evidence type="ECO:0000313" key="3">
    <source>
        <dbReference type="Proteomes" id="UP000501600"/>
    </source>
</evidence>
<name>A0A6H2DJ25_9SPHN</name>
<dbReference type="AlphaFoldDB" id="A0A6H2DJ25"/>
<sequence length="217" mass="23929">MTQKIHSFILLAATLPALAACEPTPAEPDATNPQDVFFERLTLLCNKAYSGSLVSTQEADAEMAGKPMIMHVTNCTRNEVYIPFHIGASDGTQDGTWDRSRTWIITRTDDGIRLKHRHRHEDGTLDAVTNYGGDTAGQGSETRQEFPVDAETIASFKANDLEQSVTNTWAVEISPPGKKDAKFAYELRRPAAAGGRHFRVEFDLSKPVDIPPQAWGE</sequence>
<evidence type="ECO:0008006" key="4">
    <source>
        <dbReference type="Google" id="ProtNLM"/>
    </source>
</evidence>
<dbReference type="EMBL" id="CP051217">
    <property type="protein sequence ID" value="QJB68679.1"/>
    <property type="molecule type" value="Genomic_DNA"/>
</dbReference>
<accession>A0A6H2DJ25</accession>
<evidence type="ECO:0000313" key="2">
    <source>
        <dbReference type="EMBL" id="QJB68679.1"/>
    </source>
</evidence>
<feature type="signal peptide" evidence="1">
    <location>
        <begin position="1"/>
        <end position="19"/>
    </location>
</feature>